<gene>
    <name evidence="6" type="ORF">FA09DRAFT_311354</name>
</gene>
<dbReference type="GO" id="GO:0016491">
    <property type="term" value="F:oxidoreductase activity"/>
    <property type="evidence" value="ECO:0007669"/>
    <property type="project" value="InterPro"/>
</dbReference>
<dbReference type="GeneID" id="37268206"/>
<dbReference type="InterPro" id="IPR050307">
    <property type="entry name" value="Sterol_Desaturase_Related"/>
</dbReference>
<evidence type="ECO:0000256" key="4">
    <source>
        <dbReference type="ARBA" id="ARBA00023136"/>
    </source>
</evidence>
<evidence type="ECO:0000313" key="6">
    <source>
        <dbReference type="EMBL" id="PWN96100.1"/>
    </source>
</evidence>
<comment type="subcellular location">
    <subcellularLocation>
        <location evidence="1">Membrane</location>
    </subcellularLocation>
</comment>
<evidence type="ECO:0000256" key="2">
    <source>
        <dbReference type="ARBA" id="ARBA00022692"/>
    </source>
</evidence>
<accession>A0A316Z2U1</accession>
<sequence length="340" mass="37922">MRSTWFLAPRTQWSWAMALLNDMQPHTTPAPPEHFGRLPAMSSAAALATFVPRVLAFVALQHAVHRAWRPLPLPAAVLYWSVAYQVCVGHAATLLLRMGAKWGFFDGARPRDKVPDLMTTKIAAGILWSCVVRIALGALFLYDAAAPVRVSLAAPLHLFVFAMALDLCFYTYHRSCHEVDSLWAIHKTHHLTKHPSPALGLLADPGQEFLEVILCPTLATLATKRLFPASFGFYEWALCIICINIMEVLGHSGVRAHLPAFATGWVFGVLLPRAVLTIEQHDLHHREGWRRSTNYGKQSLFWDWLFGTLGERREGRDDNVDWSLGLWDAVPAGHTTPPSA</sequence>
<dbReference type="Proteomes" id="UP000245946">
    <property type="component" value="Unassembled WGS sequence"/>
</dbReference>
<dbReference type="PANTHER" id="PTHR11863">
    <property type="entry name" value="STEROL DESATURASE"/>
    <property type="match status" value="1"/>
</dbReference>
<dbReference type="OrthoDB" id="6354873at2759"/>
<keyword evidence="4" id="KW-0472">Membrane</keyword>
<dbReference type="RefSeq" id="XP_025596379.1">
    <property type="nucleotide sequence ID" value="XM_025740660.1"/>
</dbReference>
<dbReference type="EMBL" id="KZ819301">
    <property type="protein sequence ID" value="PWN96100.1"/>
    <property type="molecule type" value="Genomic_DNA"/>
</dbReference>
<keyword evidence="3" id="KW-1133">Transmembrane helix</keyword>
<dbReference type="Pfam" id="PF04116">
    <property type="entry name" value="FA_hydroxylase"/>
    <property type="match status" value="1"/>
</dbReference>
<protein>
    <recommendedName>
        <fullName evidence="5">Fatty acid hydroxylase domain-containing protein</fullName>
    </recommendedName>
</protein>
<evidence type="ECO:0000256" key="1">
    <source>
        <dbReference type="ARBA" id="ARBA00004370"/>
    </source>
</evidence>
<feature type="domain" description="Fatty acid hydroxylase" evidence="5">
    <location>
        <begin position="159"/>
        <end position="308"/>
    </location>
</feature>
<dbReference type="STRING" id="58919.A0A316Z2U1"/>
<dbReference type="GO" id="GO:0016020">
    <property type="term" value="C:membrane"/>
    <property type="evidence" value="ECO:0007669"/>
    <property type="project" value="UniProtKB-SubCell"/>
</dbReference>
<dbReference type="GO" id="GO:0008610">
    <property type="term" value="P:lipid biosynthetic process"/>
    <property type="evidence" value="ECO:0007669"/>
    <property type="project" value="InterPro"/>
</dbReference>
<reference evidence="6 7" key="1">
    <citation type="journal article" date="2018" name="Mol. Biol. Evol.">
        <title>Broad Genomic Sampling Reveals a Smut Pathogenic Ancestry of the Fungal Clade Ustilaginomycotina.</title>
        <authorList>
            <person name="Kijpornyongpan T."/>
            <person name="Mondo S.J."/>
            <person name="Barry K."/>
            <person name="Sandor L."/>
            <person name="Lee J."/>
            <person name="Lipzen A."/>
            <person name="Pangilinan J."/>
            <person name="LaButti K."/>
            <person name="Hainaut M."/>
            <person name="Henrissat B."/>
            <person name="Grigoriev I.V."/>
            <person name="Spatafora J.W."/>
            <person name="Aime M.C."/>
        </authorList>
    </citation>
    <scope>NUCLEOTIDE SEQUENCE [LARGE SCALE GENOMIC DNA]</scope>
    <source>
        <strain evidence="6 7">MCA 4186</strain>
    </source>
</reference>
<dbReference type="AlphaFoldDB" id="A0A316Z2U1"/>
<evidence type="ECO:0000313" key="7">
    <source>
        <dbReference type="Proteomes" id="UP000245946"/>
    </source>
</evidence>
<name>A0A316Z2U1_9BASI</name>
<evidence type="ECO:0000256" key="3">
    <source>
        <dbReference type="ARBA" id="ARBA00022989"/>
    </source>
</evidence>
<organism evidence="6 7">
    <name type="scientific">Tilletiopsis washingtonensis</name>
    <dbReference type="NCBI Taxonomy" id="58919"/>
    <lineage>
        <taxon>Eukaryota</taxon>
        <taxon>Fungi</taxon>
        <taxon>Dikarya</taxon>
        <taxon>Basidiomycota</taxon>
        <taxon>Ustilaginomycotina</taxon>
        <taxon>Exobasidiomycetes</taxon>
        <taxon>Entylomatales</taxon>
        <taxon>Entylomatales incertae sedis</taxon>
        <taxon>Tilletiopsis</taxon>
    </lineage>
</organism>
<evidence type="ECO:0000259" key="5">
    <source>
        <dbReference type="Pfam" id="PF04116"/>
    </source>
</evidence>
<keyword evidence="7" id="KW-1185">Reference proteome</keyword>
<dbReference type="GO" id="GO:0005506">
    <property type="term" value="F:iron ion binding"/>
    <property type="evidence" value="ECO:0007669"/>
    <property type="project" value="InterPro"/>
</dbReference>
<keyword evidence="2" id="KW-0812">Transmembrane</keyword>
<dbReference type="InterPro" id="IPR006694">
    <property type="entry name" value="Fatty_acid_hydroxylase"/>
</dbReference>
<proteinExistence type="predicted"/>